<accession>A0ABM6AA88</accession>
<gene>
    <name evidence="1" type="ORF">GS3922_04780</name>
</gene>
<proteinExistence type="predicted"/>
<evidence type="ECO:0000313" key="1">
    <source>
        <dbReference type="EMBL" id="AMX83057.1"/>
    </source>
</evidence>
<dbReference type="EMBL" id="CP014342">
    <property type="protein sequence ID" value="AMX83057.1"/>
    <property type="molecule type" value="Genomic_DNA"/>
</dbReference>
<evidence type="ECO:0000313" key="2">
    <source>
        <dbReference type="Proteomes" id="UP000076226"/>
    </source>
</evidence>
<name>A0ABM6AA88_9BACL</name>
<keyword evidence="2" id="KW-1185">Reference proteome</keyword>
<organism evidence="1 2">
    <name type="scientific">Geobacillus subterraneus</name>
    <dbReference type="NCBI Taxonomy" id="129338"/>
    <lineage>
        <taxon>Bacteria</taxon>
        <taxon>Bacillati</taxon>
        <taxon>Bacillota</taxon>
        <taxon>Bacilli</taxon>
        <taxon>Bacillales</taxon>
        <taxon>Anoxybacillaceae</taxon>
        <taxon>Geobacillus</taxon>
    </lineage>
</organism>
<dbReference type="RefSeq" id="WP_063165428.1">
    <property type="nucleotide sequence ID" value="NZ_CP014342.1"/>
</dbReference>
<sequence length="238" mass="25078">MRDVLFLPFDDGVELAIAADGSAAVGEKPGDAVFAPAETTAYFAARVALMELAGVGAEAKAVVLQNFIADEYWEVLCRGIKRAGDELGLNLPITGSSESNFATVQSALGVTAIGTVASGQKRIGITPEAAQFAVVGRPLVGPAVLAHPEWIAPLSLVAELLASPYVYELIPIGSKGIYYEWTQLLAANGRRWRACACPLPLFASGGPATSLLISYDPAGEQVLRRMAGRLFFPLFAEP</sequence>
<dbReference type="GeneID" id="32408059"/>
<protein>
    <submittedName>
        <fullName evidence="1">ATPase</fullName>
    </submittedName>
</protein>
<dbReference type="Proteomes" id="UP000076226">
    <property type="component" value="Chromosome"/>
</dbReference>
<reference evidence="1 2" key="1">
    <citation type="submission" date="2016-02" db="EMBL/GenBank/DDBJ databases">
        <title>Complete genome sequence of Geobacillus subterraneus KCTC 3922T.</title>
        <authorList>
            <person name="Lee D.-W."/>
            <person name="Lee Y.-J."/>
            <person name="Lee S.-J."/>
            <person name="Park G.-S."/>
            <person name="Lee S.-J."/>
            <person name="Shin J.-H."/>
        </authorList>
    </citation>
    <scope>NUCLEOTIDE SEQUENCE [LARGE SCALE GENOMIC DNA]</scope>
    <source>
        <strain evidence="1 2">KCTC 3922</strain>
    </source>
</reference>